<evidence type="ECO:0000313" key="1">
    <source>
        <dbReference type="EMBL" id="GHK51322.1"/>
    </source>
</evidence>
<sequence>MMLTSVMGTLSGGVSVENVTLRHFAALFDQQGDALSALGTSLSLAPGSALIVGALGLLAAAGDGAED</sequence>
<comment type="caution">
    <text evidence="1">The sequence shown here is derived from an EMBL/GenBank/DDBJ whole genome shotgun (WGS) entry which is preliminary data.</text>
</comment>
<name>A0A919HPI4_KLEPN</name>
<dbReference type="AlphaFoldDB" id="A0A919HPI4"/>
<reference evidence="1" key="1">
    <citation type="submission" date="2020-10" db="EMBL/GenBank/DDBJ databases">
        <title>Genome Sequence of ESBL Producing Zambian Clinical Strains.</title>
        <authorList>
            <person name="Shawa M."/>
            <person name="Furuta Y."/>
            <person name="Simbotwe M."/>
            <person name="Mulenga E."/>
            <person name="Mubanga M."/>
            <person name="Mulenga G."/>
            <person name="Kaile C."/>
            <person name="Zorigt T."/>
            <person name="Hang'ombe B."/>
            <person name="Higashi H."/>
        </authorList>
    </citation>
    <scope>NUCLEOTIDE SEQUENCE</scope>
    <source>
        <strain evidence="1">Zam_UTH_09</strain>
    </source>
</reference>
<dbReference type="EMBL" id="BNFF01000001">
    <property type="protein sequence ID" value="GHK51322.1"/>
    <property type="molecule type" value="Genomic_DNA"/>
</dbReference>
<dbReference type="Proteomes" id="UP000655094">
    <property type="component" value="Unassembled WGS sequence"/>
</dbReference>
<organism evidence="1 2">
    <name type="scientific">Klebsiella pneumoniae</name>
    <dbReference type="NCBI Taxonomy" id="573"/>
    <lineage>
        <taxon>Bacteria</taxon>
        <taxon>Pseudomonadati</taxon>
        <taxon>Pseudomonadota</taxon>
        <taxon>Gammaproteobacteria</taxon>
        <taxon>Enterobacterales</taxon>
        <taxon>Enterobacteriaceae</taxon>
        <taxon>Klebsiella/Raoultella group</taxon>
        <taxon>Klebsiella</taxon>
        <taxon>Klebsiella pneumoniae complex</taxon>
    </lineage>
</organism>
<gene>
    <name evidence="1" type="ORF">KPZU09_10580</name>
</gene>
<accession>A0A919HPI4</accession>
<protein>
    <submittedName>
        <fullName evidence="1">Uncharacterized protein</fullName>
    </submittedName>
</protein>
<evidence type="ECO:0000313" key="2">
    <source>
        <dbReference type="Proteomes" id="UP000655094"/>
    </source>
</evidence>
<proteinExistence type="predicted"/>